<accession>A0A1J5U520</accession>
<dbReference type="AlphaFoldDB" id="A0A1J5U520"/>
<evidence type="ECO:0000313" key="2">
    <source>
        <dbReference type="Proteomes" id="UP000183138"/>
    </source>
</evidence>
<sequence length="147" mass="16697">MSTTAFRLISIEAKSHRKAARQKELQINHSTTILSSRMKNETQLNVEIRYSVSYGLLGMVQLDCEVLYSNEDRNLIETAQKKWESEHKLPEKLTAELYNRVLGEGSFEVLNIARKLGLPPPFKVEVPQVKMGNNKSIKPNTNSPEIA</sequence>
<gene>
    <name evidence="1" type="ORF">BEU00_02530</name>
</gene>
<organism evidence="1 2">
    <name type="scientific">Marine Group III euryarchaeote CG-Epi3</name>
    <dbReference type="NCBI Taxonomy" id="1888997"/>
    <lineage>
        <taxon>Archaea</taxon>
        <taxon>Methanobacteriati</taxon>
        <taxon>Thermoplasmatota</taxon>
        <taxon>Thermoplasmata</taxon>
        <taxon>Candidatus Thermoprofundales</taxon>
    </lineage>
</organism>
<dbReference type="EMBL" id="MIYY01000006">
    <property type="protein sequence ID" value="OIR23504.1"/>
    <property type="molecule type" value="Genomic_DNA"/>
</dbReference>
<name>A0A1J5U520_9ARCH</name>
<protein>
    <submittedName>
        <fullName evidence="1">Uncharacterized protein</fullName>
    </submittedName>
</protein>
<dbReference type="Proteomes" id="UP000183138">
    <property type="component" value="Unassembled WGS sequence"/>
</dbReference>
<proteinExistence type="predicted"/>
<comment type="caution">
    <text evidence="1">The sequence shown here is derived from an EMBL/GenBank/DDBJ whole genome shotgun (WGS) entry which is preliminary data.</text>
</comment>
<reference evidence="1 2" key="1">
    <citation type="submission" date="2016-08" db="EMBL/GenBank/DDBJ databases">
        <title>New Insights into Marine Group III Euryarchaeota, from dark to light.</title>
        <authorList>
            <person name="Haro-Moreno J.M."/>
            <person name="Rodriguez-Valera F."/>
            <person name="Lopez-Garcia P."/>
            <person name="Moreira D."/>
            <person name="Martin-Cuadrado A.B."/>
        </authorList>
    </citation>
    <scope>NUCLEOTIDE SEQUENCE [LARGE SCALE GENOMIC DNA]</scope>
    <source>
        <strain evidence="1">CG-Epi3</strain>
    </source>
</reference>
<evidence type="ECO:0000313" key="1">
    <source>
        <dbReference type="EMBL" id="OIR23504.1"/>
    </source>
</evidence>